<dbReference type="GO" id="GO:0055129">
    <property type="term" value="P:L-proline biosynthetic process"/>
    <property type="evidence" value="ECO:0007669"/>
    <property type="project" value="TreeGrafter"/>
</dbReference>
<evidence type="ECO:0000259" key="4">
    <source>
        <dbReference type="Pfam" id="PF03807"/>
    </source>
</evidence>
<dbReference type="Pfam" id="PF03807">
    <property type="entry name" value="F420_oxidored"/>
    <property type="match status" value="1"/>
</dbReference>
<dbReference type="SUPFAM" id="SSF51735">
    <property type="entry name" value="NAD(P)-binding Rossmann-fold domains"/>
    <property type="match status" value="1"/>
</dbReference>
<protein>
    <submittedName>
        <fullName evidence="6">Pyrroline-5-carboxylate reductase</fullName>
        <ecNumber evidence="6">1.5.1.2</ecNumber>
    </submittedName>
</protein>
<dbReference type="NCBIfam" id="NF008839">
    <property type="entry name" value="PRK11880.2-4"/>
    <property type="match status" value="1"/>
</dbReference>
<evidence type="ECO:0000256" key="2">
    <source>
        <dbReference type="ARBA" id="ARBA00022857"/>
    </source>
</evidence>
<dbReference type="AlphaFoldDB" id="A0A1W1EJ56"/>
<dbReference type="GO" id="GO:0004735">
    <property type="term" value="F:pyrroline-5-carboxylate reductase activity"/>
    <property type="evidence" value="ECO:0007669"/>
    <property type="project" value="UniProtKB-EC"/>
</dbReference>
<evidence type="ECO:0000256" key="3">
    <source>
        <dbReference type="ARBA" id="ARBA00023002"/>
    </source>
</evidence>
<sequence length="254" mass="27434">MKKLITIIGNGNMALSIAKGLQKDYDLEVIGRSIDKLDKFELNLDIKIQKKLLKDFDITNKDIILSVKPYNILEVGEIVKGEATVIYSVLAGTTIETLSNNINAKHYIRTMPNLGASVGESMTTITGDITYKDEAEKLFNAIGTTRWLDTQKELDIATALAGSGPAYLTLIAEALADGAVKEGLKRDDAMAVMRGLFKGFGELIQTQHPAIIKDAVMSPAGTTAYGYGALEDGAVRGSCINAITKAYNRAKELS</sequence>
<evidence type="ECO:0000313" key="6">
    <source>
        <dbReference type="EMBL" id="SHO80903.1"/>
    </source>
</evidence>
<name>A0A1W1EJ56_9ZZZZ</name>
<dbReference type="PIRSF" id="PIRSF000193">
    <property type="entry name" value="Pyrrol-5-carb_rd"/>
    <property type="match status" value="1"/>
</dbReference>
<gene>
    <name evidence="6" type="ORF">MNB_SV-15-553</name>
</gene>
<dbReference type="InterPro" id="IPR028939">
    <property type="entry name" value="P5C_Rdtase_cat_N"/>
</dbReference>
<dbReference type="FunFam" id="1.10.3730.10:FF:000001">
    <property type="entry name" value="Pyrroline-5-carboxylate reductase"/>
    <property type="match status" value="1"/>
</dbReference>
<reference evidence="6" key="1">
    <citation type="submission" date="2016-10" db="EMBL/GenBank/DDBJ databases">
        <authorList>
            <person name="de Groot N.N."/>
        </authorList>
    </citation>
    <scope>NUCLEOTIDE SEQUENCE</scope>
</reference>
<dbReference type="EC" id="1.5.1.2" evidence="6"/>
<dbReference type="NCBIfam" id="TIGR00112">
    <property type="entry name" value="proC"/>
    <property type="match status" value="1"/>
</dbReference>
<dbReference type="PANTHER" id="PTHR11645:SF0">
    <property type="entry name" value="PYRROLINE-5-CARBOXYLATE REDUCTASE 3"/>
    <property type="match status" value="1"/>
</dbReference>
<dbReference type="InterPro" id="IPR036291">
    <property type="entry name" value="NAD(P)-bd_dom_sf"/>
</dbReference>
<dbReference type="HAMAP" id="MF_01925">
    <property type="entry name" value="P5C_reductase"/>
    <property type="match status" value="1"/>
</dbReference>
<feature type="domain" description="Pyrroline-5-carboxylate reductase dimerisation" evidence="5">
    <location>
        <begin position="152"/>
        <end position="253"/>
    </location>
</feature>
<comment type="similarity">
    <text evidence="1">Belongs to the pyrroline-5-carboxylate reductase family.</text>
</comment>
<dbReference type="Gene3D" id="1.10.3730.10">
    <property type="entry name" value="ProC C-terminal domain-like"/>
    <property type="match status" value="1"/>
</dbReference>
<dbReference type="InterPro" id="IPR008927">
    <property type="entry name" value="6-PGluconate_DH-like_C_sf"/>
</dbReference>
<dbReference type="Gene3D" id="3.40.50.720">
    <property type="entry name" value="NAD(P)-binding Rossmann-like Domain"/>
    <property type="match status" value="1"/>
</dbReference>
<evidence type="ECO:0000259" key="5">
    <source>
        <dbReference type="Pfam" id="PF14748"/>
    </source>
</evidence>
<proteinExistence type="inferred from homology"/>
<dbReference type="InterPro" id="IPR029036">
    <property type="entry name" value="P5CR_dimer"/>
</dbReference>
<evidence type="ECO:0000256" key="1">
    <source>
        <dbReference type="ARBA" id="ARBA00005525"/>
    </source>
</evidence>
<feature type="domain" description="Pyrroline-5-carboxylate reductase catalytic N-terminal" evidence="4">
    <location>
        <begin position="5"/>
        <end position="78"/>
    </location>
</feature>
<keyword evidence="2" id="KW-0521">NADP</keyword>
<keyword evidence="3 6" id="KW-0560">Oxidoreductase</keyword>
<accession>A0A1W1EJ56</accession>
<dbReference type="PANTHER" id="PTHR11645">
    <property type="entry name" value="PYRROLINE-5-CARBOXYLATE REDUCTASE"/>
    <property type="match status" value="1"/>
</dbReference>
<dbReference type="InterPro" id="IPR000304">
    <property type="entry name" value="Pyrroline-COOH_reductase"/>
</dbReference>
<dbReference type="EMBL" id="FRYL01000021">
    <property type="protein sequence ID" value="SHO80903.1"/>
    <property type="molecule type" value="Genomic_DNA"/>
</dbReference>
<dbReference type="Pfam" id="PF14748">
    <property type="entry name" value="P5CR_dimer"/>
    <property type="match status" value="1"/>
</dbReference>
<organism evidence="6">
    <name type="scientific">hydrothermal vent metagenome</name>
    <dbReference type="NCBI Taxonomy" id="652676"/>
    <lineage>
        <taxon>unclassified sequences</taxon>
        <taxon>metagenomes</taxon>
        <taxon>ecological metagenomes</taxon>
    </lineage>
</organism>
<dbReference type="SUPFAM" id="SSF48179">
    <property type="entry name" value="6-phosphogluconate dehydrogenase C-terminal domain-like"/>
    <property type="match status" value="1"/>
</dbReference>